<evidence type="ECO:0000256" key="3">
    <source>
        <dbReference type="PROSITE-ProRule" id="PRU01191"/>
    </source>
</evidence>
<gene>
    <name evidence="4" type="ORF">Sradi_5178400</name>
</gene>
<evidence type="ECO:0000256" key="2">
    <source>
        <dbReference type="ARBA" id="ARBA00023163"/>
    </source>
</evidence>
<dbReference type="Pfam" id="PF03514">
    <property type="entry name" value="GRAS"/>
    <property type="match status" value="1"/>
</dbReference>
<dbReference type="EMBL" id="JACGWJ010000023">
    <property type="protein sequence ID" value="KAL0326091.1"/>
    <property type="molecule type" value="Genomic_DNA"/>
</dbReference>
<protein>
    <submittedName>
        <fullName evidence="4">Scarecrow-like protein 1</fullName>
    </submittedName>
</protein>
<dbReference type="AlphaFoldDB" id="A0AAW2M6I9"/>
<sequence length="95" mass="10581">MSMFRFGFMTANGAILEACKDEKRVHIIDFDVNQGSQYYTLLQTLAKSPGKRPHVRLTGVDDPESVQRAVGGLKIIGQRLEQLAEDLQLSLSSML</sequence>
<name>A0AAW2M6I9_SESRA</name>
<keyword evidence="1" id="KW-0805">Transcription regulation</keyword>
<organism evidence="4">
    <name type="scientific">Sesamum radiatum</name>
    <name type="common">Black benniseed</name>
    <dbReference type="NCBI Taxonomy" id="300843"/>
    <lineage>
        <taxon>Eukaryota</taxon>
        <taxon>Viridiplantae</taxon>
        <taxon>Streptophyta</taxon>
        <taxon>Embryophyta</taxon>
        <taxon>Tracheophyta</taxon>
        <taxon>Spermatophyta</taxon>
        <taxon>Magnoliopsida</taxon>
        <taxon>eudicotyledons</taxon>
        <taxon>Gunneridae</taxon>
        <taxon>Pentapetalae</taxon>
        <taxon>asterids</taxon>
        <taxon>lamiids</taxon>
        <taxon>Lamiales</taxon>
        <taxon>Pedaliaceae</taxon>
        <taxon>Sesamum</taxon>
    </lineage>
</organism>
<keyword evidence="2" id="KW-0804">Transcription</keyword>
<evidence type="ECO:0000313" key="4">
    <source>
        <dbReference type="EMBL" id="KAL0326091.1"/>
    </source>
</evidence>
<dbReference type="InterPro" id="IPR005202">
    <property type="entry name" value="TF_GRAS"/>
</dbReference>
<feature type="short sequence motif" description="VHIID" evidence="3">
    <location>
        <begin position="25"/>
        <end position="29"/>
    </location>
</feature>
<reference evidence="4" key="2">
    <citation type="journal article" date="2024" name="Plant">
        <title>Genomic evolution and insights into agronomic trait innovations of Sesamum species.</title>
        <authorList>
            <person name="Miao H."/>
            <person name="Wang L."/>
            <person name="Qu L."/>
            <person name="Liu H."/>
            <person name="Sun Y."/>
            <person name="Le M."/>
            <person name="Wang Q."/>
            <person name="Wei S."/>
            <person name="Zheng Y."/>
            <person name="Lin W."/>
            <person name="Duan Y."/>
            <person name="Cao H."/>
            <person name="Xiong S."/>
            <person name="Wang X."/>
            <person name="Wei L."/>
            <person name="Li C."/>
            <person name="Ma Q."/>
            <person name="Ju M."/>
            <person name="Zhao R."/>
            <person name="Li G."/>
            <person name="Mu C."/>
            <person name="Tian Q."/>
            <person name="Mei H."/>
            <person name="Zhang T."/>
            <person name="Gao T."/>
            <person name="Zhang H."/>
        </authorList>
    </citation>
    <scope>NUCLEOTIDE SEQUENCE</scope>
    <source>
        <strain evidence="4">G02</strain>
    </source>
</reference>
<comment type="caution">
    <text evidence="4">The sequence shown here is derived from an EMBL/GenBank/DDBJ whole genome shotgun (WGS) entry which is preliminary data.</text>
</comment>
<comment type="similarity">
    <text evidence="3">Belongs to the GRAS family.</text>
</comment>
<comment type="caution">
    <text evidence="3">Lacks conserved residue(s) required for the propagation of feature annotation.</text>
</comment>
<dbReference type="PROSITE" id="PS50985">
    <property type="entry name" value="GRAS"/>
    <property type="match status" value="1"/>
</dbReference>
<dbReference type="PANTHER" id="PTHR31636">
    <property type="entry name" value="OSJNBA0084A10.13 PROTEIN-RELATED"/>
    <property type="match status" value="1"/>
</dbReference>
<accession>A0AAW2M6I9</accession>
<proteinExistence type="inferred from homology"/>
<reference evidence="4" key="1">
    <citation type="submission" date="2020-06" db="EMBL/GenBank/DDBJ databases">
        <authorList>
            <person name="Li T."/>
            <person name="Hu X."/>
            <person name="Zhang T."/>
            <person name="Song X."/>
            <person name="Zhang H."/>
            <person name="Dai N."/>
            <person name="Sheng W."/>
            <person name="Hou X."/>
            <person name="Wei L."/>
        </authorList>
    </citation>
    <scope>NUCLEOTIDE SEQUENCE</scope>
    <source>
        <strain evidence="4">G02</strain>
        <tissue evidence="4">Leaf</tissue>
    </source>
</reference>
<evidence type="ECO:0000256" key="1">
    <source>
        <dbReference type="ARBA" id="ARBA00023015"/>
    </source>
</evidence>